<dbReference type="Gene3D" id="3.40.50.150">
    <property type="entry name" value="Vaccinia Virus protein VP39"/>
    <property type="match status" value="1"/>
</dbReference>
<dbReference type="GO" id="GO:0032259">
    <property type="term" value="P:methylation"/>
    <property type="evidence" value="ECO:0007669"/>
    <property type="project" value="UniProtKB-KW"/>
</dbReference>
<feature type="compositionally biased region" description="Basic and acidic residues" evidence="4">
    <location>
        <begin position="523"/>
        <end position="544"/>
    </location>
</feature>
<dbReference type="InterPro" id="IPR002104">
    <property type="entry name" value="Integrase_catalytic"/>
</dbReference>
<evidence type="ECO:0000313" key="6">
    <source>
        <dbReference type="EMBL" id="CAE7248749.1"/>
    </source>
</evidence>
<dbReference type="Pfam" id="PF00145">
    <property type="entry name" value="DNA_methylase"/>
    <property type="match status" value="1"/>
</dbReference>
<feature type="compositionally biased region" description="Low complexity" evidence="4">
    <location>
        <begin position="347"/>
        <end position="363"/>
    </location>
</feature>
<dbReference type="EMBL" id="CAJNDS010001125">
    <property type="protein sequence ID" value="CAE7248749.1"/>
    <property type="molecule type" value="Genomic_DNA"/>
</dbReference>
<dbReference type="GO" id="GO:0015074">
    <property type="term" value="P:DNA integration"/>
    <property type="evidence" value="ECO:0007669"/>
    <property type="project" value="InterPro"/>
</dbReference>
<evidence type="ECO:0000259" key="5">
    <source>
        <dbReference type="Pfam" id="PF00589"/>
    </source>
</evidence>
<dbReference type="SUPFAM" id="SSF56349">
    <property type="entry name" value="DNA breaking-rejoining enzymes"/>
    <property type="match status" value="1"/>
</dbReference>
<comment type="caution">
    <text evidence="6">The sequence shown here is derived from an EMBL/GenBank/DDBJ whole genome shotgun (WGS) entry which is preliminary data.</text>
</comment>
<keyword evidence="1" id="KW-0489">Methyltransferase</keyword>
<dbReference type="InterPro" id="IPR013762">
    <property type="entry name" value="Integrase-like_cat_sf"/>
</dbReference>
<dbReference type="GO" id="GO:0008168">
    <property type="term" value="F:methyltransferase activity"/>
    <property type="evidence" value="ECO:0007669"/>
    <property type="project" value="UniProtKB-KW"/>
</dbReference>
<dbReference type="InterPro" id="IPR001525">
    <property type="entry name" value="C5_MeTfrase"/>
</dbReference>
<sequence length="1992" mass="222398">MISSKSVSFHLSLSALHKPLKLHLRARAIALPSQPHPIRHLRVGVTGESARRRTRGEAANLGKLLVTLLLLAVQSWPILPRKTASSRPIPSWIETGLHLYGSPEETFDSASFEIPPPILRRRQFKKGIPYDYQGRLSRGDTLALSIVPLSFWEPGRRYQVKGDYWGKTTLICGTLETLAVSRTGSYLYLTLSGTDNLELQRWAENLTVNGQPPELTIHICPPTCPRTAVAASSMHGMEVSREDSGAVWARNVESLPQGMVPAPGAGLEQELAALAGGVPIDTGKQAARHSPDKDQVKTGSHSYKGTPLDPQKKLKSFLKKKKKREKKKGSRKMKHKKDKASGKNQESSYSNTSTSSSGSTADSQDSHPFQDSHRVKKLARNKPGVLIRHALDEMSRLLVEDTGEEGAHKVAPIVLKYVRLHLANKGMSPGVKRELLTIAYTLDQLIRRNILGGLDILIQRLKAIELVVAGAAWAVAQNVELVPLEQERVASVAEAHEAAKEFKQDSKVWRELGKGKGQLPWKGDWKGKPGDKGEKGDGKGKWWAKQRGERERYAAAKGKGASMAEGTTENKNIFPLPLPSAVDLVDALDTHQDEDLWVYLLVASLNYMHGGNGAHFNQRPPSTVQKLCLDYLRSRVQAFMSHSFTLSEFDWKDFFSTQSLNYVGDEVKTAKWTTWANLEPALPYGHIGAINVLDLADGGVRELLMDPLQFLKPRWDERPVRSSRVMVQEAAWGEVARGLVKYNLCAVLPESALVAPGGVPLRNGLFGIEKGEVANGHAVHRLIMNLVPFNTVSLSIEGDVGTLPMLSQMNCLQLHPQEFLVVSSEDIRCMYYLFALPSSWYPFLSLNMPAPQDLVPPHVEEPCFLVSKVLPMGYLNSVGIAQHLHRNLITRAQGGPTRCVPWAELRKDRAWSQANPVWRVYLDNLDVLERVRPELAVMLEGSLNNDLKPLIQEYEETGVPLNAKKSVKQSTFAEVQGAEIDGKLGLARPKGDKLAKYTSAVLSLLRRGWCSQREMQVAAGGLVYFAMFRRPLMSVLNFVWRFIQSFEITRQRRLPIPTGVQSELLLFLGLLPLAHIDFRVVSSDIATASDASCLGGGICASDGLTELGAKVAVAPFRGQQQGDVPDAGLVCISLFDGISAARVALEVLQARVCLQVSVEPDLSARRVVEANFSDVIHVAKVEDITAEMCREWASKSTRASLVLLTAGPPCQGVSSLNAHRKGAMDDERSRLHFAVQHVLSHVREAFPWCRTAFFQESVWSMDAEDRKVYTQAAQVLPYRACCSGMVPCKRDRLYWFDWSLESEPGVTLYPPPNSAAESYGQVVFNTDVDTSGLFKPGWAPPTGKTPGTFTTAQPSLLPRPWPAGLARCDESTLQRWRADRHRFPPYQYRPAALLYHPDRPEGRIPDVQERERLLGFPVDYSFTCLPKNEIKANPLRHEDVRMTLLGNSWSVPVVAYFFLQLLKPLRLCRLSSLRDVLLTLFTEEPISGEALLSWRALRHSTTAKSPQVPNAALSTSHADSASQVSPSHLTTQLATLASMKGEDVLIQMSHDARIPQKFRRSVPVELWTWKEICGWRWAAQSTEHINRLELRAVYTSLRWRLLRRKEVRTKFVHLTDSLVSLHVINRGRSSSVKIQTLMYRVASLLLATGFHPCLAYAGPCPQEMVKVTTVAAGRDKQARKAARSALGTLRENTVAPKTRERYTAALTIFFFFCRSHQHRVPDDPARLDLLLGDYIDFLWQDGESLSLVTDCLSGLQDLRPLLRGHLPLSWRLVRTWQKHEMPARAPPLPEELLQSMAGFCSMQGRHLFALALQVAFYGVLRTGELLALQARHVDVSERGDFAVLNLGYTKTSQRLGAADSVTLRVSYLCQLLKVWKQRVKPHAFLVPTSAYLFRKTFDDCLKELQIHTWAFRPYSLRRGGATAYFRKNPSFDFVRQMGRWSSDRTARIYLNDGLAQLATMEFSVARPPLQRPFQFFQSQLRRDPCGTGGGRG</sequence>
<reference evidence="6" key="1">
    <citation type="submission" date="2021-02" db="EMBL/GenBank/DDBJ databases">
        <authorList>
            <person name="Dougan E. K."/>
            <person name="Rhodes N."/>
            <person name="Thang M."/>
            <person name="Chan C."/>
        </authorList>
    </citation>
    <scope>NUCLEOTIDE SEQUENCE</scope>
</reference>
<keyword evidence="7" id="KW-1185">Reference proteome</keyword>
<name>A0A812M0M8_9DINO</name>
<dbReference type="InterPro" id="IPR052925">
    <property type="entry name" value="Phage_Integrase-like_Recomb"/>
</dbReference>
<accession>A0A812M0M8</accession>
<evidence type="ECO:0000256" key="1">
    <source>
        <dbReference type="ARBA" id="ARBA00022603"/>
    </source>
</evidence>
<dbReference type="OrthoDB" id="425103at2759"/>
<dbReference type="InterPro" id="IPR011010">
    <property type="entry name" value="DNA_brk_join_enz"/>
</dbReference>
<evidence type="ECO:0000256" key="2">
    <source>
        <dbReference type="ARBA" id="ARBA00022679"/>
    </source>
</evidence>
<protein>
    <recommendedName>
        <fullName evidence="5">Tyr recombinase domain-containing protein</fullName>
    </recommendedName>
</protein>
<feature type="region of interest" description="Disordered" evidence="4">
    <location>
        <begin position="520"/>
        <end position="544"/>
    </location>
</feature>
<gene>
    <name evidence="6" type="ORF">SNAT2548_LOCUS12062</name>
</gene>
<dbReference type="PANTHER" id="PTHR34605:SF4">
    <property type="entry name" value="DNA ADENINE METHYLTRANSFERASE"/>
    <property type="match status" value="1"/>
</dbReference>
<dbReference type="CDD" id="cd00397">
    <property type="entry name" value="DNA_BRE_C"/>
    <property type="match status" value="1"/>
</dbReference>
<feature type="compositionally biased region" description="Basic residues" evidence="4">
    <location>
        <begin position="313"/>
        <end position="338"/>
    </location>
</feature>
<dbReference type="PANTHER" id="PTHR34605">
    <property type="entry name" value="PHAGE_INTEGRASE DOMAIN-CONTAINING PROTEIN"/>
    <property type="match status" value="1"/>
</dbReference>
<dbReference type="Proteomes" id="UP000604046">
    <property type="component" value="Unassembled WGS sequence"/>
</dbReference>
<dbReference type="GO" id="GO:0006310">
    <property type="term" value="P:DNA recombination"/>
    <property type="evidence" value="ECO:0007669"/>
    <property type="project" value="UniProtKB-KW"/>
</dbReference>
<evidence type="ECO:0000256" key="4">
    <source>
        <dbReference type="SAM" id="MobiDB-lite"/>
    </source>
</evidence>
<feature type="compositionally biased region" description="Basic and acidic residues" evidence="4">
    <location>
        <begin position="364"/>
        <end position="373"/>
    </location>
</feature>
<evidence type="ECO:0000313" key="7">
    <source>
        <dbReference type="Proteomes" id="UP000604046"/>
    </source>
</evidence>
<proteinExistence type="predicted"/>
<dbReference type="InterPro" id="IPR029063">
    <property type="entry name" value="SAM-dependent_MTases_sf"/>
</dbReference>
<dbReference type="GO" id="GO:0003677">
    <property type="term" value="F:DNA binding"/>
    <property type="evidence" value="ECO:0007669"/>
    <property type="project" value="InterPro"/>
</dbReference>
<feature type="region of interest" description="Disordered" evidence="4">
    <location>
        <begin position="1505"/>
        <end position="1524"/>
    </location>
</feature>
<dbReference type="Pfam" id="PF00589">
    <property type="entry name" value="Phage_integrase"/>
    <property type="match status" value="1"/>
</dbReference>
<feature type="domain" description="Tyr recombinase" evidence="5">
    <location>
        <begin position="1809"/>
        <end position="1951"/>
    </location>
</feature>
<dbReference type="SUPFAM" id="SSF53335">
    <property type="entry name" value="S-adenosyl-L-methionine-dependent methyltransferases"/>
    <property type="match status" value="1"/>
</dbReference>
<dbReference type="Gene3D" id="1.10.443.10">
    <property type="entry name" value="Intergrase catalytic core"/>
    <property type="match status" value="1"/>
</dbReference>
<organism evidence="6 7">
    <name type="scientific">Symbiodinium natans</name>
    <dbReference type="NCBI Taxonomy" id="878477"/>
    <lineage>
        <taxon>Eukaryota</taxon>
        <taxon>Sar</taxon>
        <taxon>Alveolata</taxon>
        <taxon>Dinophyceae</taxon>
        <taxon>Suessiales</taxon>
        <taxon>Symbiodiniaceae</taxon>
        <taxon>Symbiodinium</taxon>
    </lineage>
</organism>
<feature type="region of interest" description="Disordered" evidence="4">
    <location>
        <begin position="281"/>
        <end position="377"/>
    </location>
</feature>
<keyword evidence="2" id="KW-0808">Transferase</keyword>
<keyword evidence="3" id="KW-0233">DNA recombination</keyword>
<evidence type="ECO:0000256" key="3">
    <source>
        <dbReference type="ARBA" id="ARBA00023172"/>
    </source>
</evidence>